<keyword evidence="3" id="KW-0472">Membrane</keyword>
<proteinExistence type="inferred from homology"/>
<accession>A0A371GY58</accession>
<evidence type="ECO:0000256" key="2">
    <source>
        <dbReference type="ARBA" id="ARBA00010463"/>
    </source>
</evidence>
<dbReference type="Pfam" id="PF10167">
    <property type="entry name" value="BORCS8"/>
    <property type="match status" value="1"/>
</dbReference>
<organism evidence="5 6">
    <name type="scientific">Mucuna pruriens</name>
    <name type="common">Velvet bean</name>
    <name type="synonym">Dolichos pruriens</name>
    <dbReference type="NCBI Taxonomy" id="157652"/>
    <lineage>
        <taxon>Eukaryota</taxon>
        <taxon>Viridiplantae</taxon>
        <taxon>Streptophyta</taxon>
        <taxon>Embryophyta</taxon>
        <taxon>Tracheophyta</taxon>
        <taxon>Spermatophyta</taxon>
        <taxon>Magnoliopsida</taxon>
        <taxon>eudicotyledons</taxon>
        <taxon>Gunneridae</taxon>
        <taxon>Pentapetalae</taxon>
        <taxon>rosids</taxon>
        <taxon>fabids</taxon>
        <taxon>Fabales</taxon>
        <taxon>Fabaceae</taxon>
        <taxon>Papilionoideae</taxon>
        <taxon>50 kb inversion clade</taxon>
        <taxon>NPAAA clade</taxon>
        <taxon>indigoferoid/millettioid clade</taxon>
        <taxon>Phaseoleae</taxon>
        <taxon>Mucuna</taxon>
    </lineage>
</organism>
<comment type="similarity">
    <text evidence="2">Belongs to the BORCS8 family.</text>
</comment>
<dbReference type="EMBL" id="QJKJ01004112">
    <property type="protein sequence ID" value="RDX95502.1"/>
    <property type="molecule type" value="Genomic_DNA"/>
</dbReference>
<comment type="subcellular location">
    <subcellularLocation>
        <location evidence="1">Lysosome membrane</location>
    </subcellularLocation>
</comment>
<evidence type="ECO:0000256" key="1">
    <source>
        <dbReference type="ARBA" id="ARBA00004656"/>
    </source>
</evidence>
<dbReference type="InterPro" id="IPR019320">
    <property type="entry name" value="BORCS8"/>
</dbReference>
<dbReference type="AlphaFoldDB" id="A0A371GY58"/>
<dbReference type="PANTHER" id="PTHR21146:SF0">
    <property type="entry name" value="BLOC-1-RELATED COMPLEX SUBUNIT 8"/>
    <property type="match status" value="1"/>
</dbReference>
<sequence length="285" mass="32304">MKKWWCKIWQKLKAVEWAGWKAQYELRRSCGGRRRELHLWLAFSSTVTLCDCTTRNNINFNDLLLRRPNKALIPNICKMHGFSTVDGFEEISNCMAEMIKYMAKEPSAGLFFIQQHTQNAVPNVVKLKNNVVDESHETTLHAQDLEDSVATVRSMKECGFTIADEMIQDIKKSLLTLTTKQPKGGLIRRLAPNFQTERAKPSVYVQEGSEIRGNYFSSIFMFSNQKTSTLNWPQLGSTALVNSKAEKPQLYLSVSSSDTAANTTACSQTDKHPLSSKLNMNLNLN</sequence>
<evidence type="ECO:0000313" key="5">
    <source>
        <dbReference type="EMBL" id="RDX95502.1"/>
    </source>
</evidence>
<evidence type="ECO:0000313" key="6">
    <source>
        <dbReference type="Proteomes" id="UP000257109"/>
    </source>
</evidence>
<dbReference type="STRING" id="157652.A0A371GY58"/>
<reference evidence="5" key="1">
    <citation type="submission" date="2018-05" db="EMBL/GenBank/DDBJ databases">
        <title>Draft genome of Mucuna pruriens seed.</title>
        <authorList>
            <person name="Nnadi N.E."/>
            <person name="Vos R."/>
            <person name="Hasami M.H."/>
            <person name="Devisetty U.K."/>
            <person name="Aguiy J.C."/>
        </authorList>
    </citation>
    <scope>NUCLEOTIDE SEQUENCE [LARGE SCALE GENOMIC DNA]</scope>
    <source>
        <strain evidence="5">JCA_2017</strain>
    </source>
</reference>
<comment type="caution">
    <text evidence="5">The sequence shown here is derived from an EMBL/GenBank/DDBJ whole genome shotgun (WGS) entry which is preliminary data.</text>
</comment>
<feature type="non-terminal residue" evidence="5">
    <location>
        <position position="1"/>
    </location>
</feature>
<dbReference type="Proteomes" id="UP000257109">
    <property type="component" value="Unassembled WGS sequence"/>
</dbReference>
<gene>
    <name evidence="5" type="ORF">CR513_21958</name>
</gene>
<evidence type="ECO:0000256" key="3">
    <source>
        <dbReference type="ARBA" id="ARBA00023136"/>
    </source>
</evidence>
<dbReference type="PANTHER" id="PTHR21146">
    <property type="entry name" value="MEF2B PROTEIN"/>
    <property type="match status" value="1"/>
</dbReference>
<name>A0A371GY58_MUCPR</name>
<protein>
    <submittedName>
        <fullName evidence="5">Uncharacterized protein</fullName>
    </submittedName>
</protein>
<keyword evidence="4" id="KW-0458">Lysosome</keyword>
<dbReference type="OrthoDB" id="19830at2759"/>
<evidence type="ECO:0000256" key="4">
    <source>
        <dbReference type="ARBA" id="ARBA00023228"/>
    </source>
</evidence>
<dbReference type="GO" id="GO:0005765">
    <property type="term" value="C:lysosomal membrane"/>
    <property type="evidence" value="ECO:0007669"/>
    <property type="project" value="UniProtKB-SubCell"/>
</dbReference>
<keyword evidence="6" id="KW-1185">Reference proteome</keyword>